<evidence type="ECO:0000259" key="7">
    <source>
        <dbReference type="PROSITE" id="PS50172"/>
    </source>
</evidence>
<dbReference type="Pfam" id="PF01834">
    <property type="entry name" value="XRCC1_N"/>
    <property type="match status" value="1"/>
</dbReference>
<feature type="domain" description="BRCT" evidence="7">
    <location>
        <begin position="352"/>
        <end position="439"/>
    </location>
</feature>
<dbReference type="SUPFAM" id="SSF49785">
    <property type="entry name" value="Galactose-binding domain-like"/>
    <property type="match status" value="1"/>
</dbReference>
<dbReference type="GO" id="GO:0005634">
    <property type="term" value="C:nucleus"/>
    <property type="evidence" value="ECO:0007669"/>
    <property type="project" value="UniProtKB-SubCell"/>
</dbReference>
<keyword evidence="3" id="KW-0227">DNA damage</keyword>
<feature type="compositionally biased region" description="Low complexity" evidence="6">
    <location>
        <begin position="328"/>
        <end position="341"/>
    </location>
</feature>
<dbReference type="Gene3D" id="3.40.50.10190">
    <property type="entry name" value="BRCT domain"/>
    <property type="match status" value="2"/>
</dbReference>
<dbReference type="InterPro" id="IPR002706">
    <property type="entry name" value="Xrcc1_N"/>
</dbReference>
<dbReference type="InterPro" id="IPR001357">
    <property type="entry name" value="BRCT_dom"/>
</dbReference>
<dbReference type="GO" id="GO:0006303">
    <property type="term" value="P:double-strand break repair via nonhomologous end joining"/>
    <property type="evidence" value="ECO:0007669"/>
    <property type="project" value="InterPro"/>
</dbReference>
<dbReference type="GO" id="GO:0006284">
    <property type="term" value="P:base-excision repair"/>
    <property type="evidence" value="ECO:0007669"/>
    <property type="project" value="InterPro"/>
</dbReference>
<protein>
    <submittedName>
        <fullName evidence="8">DNA repair protein XRCC1</fullName>
    </submittedName>
</protein>
<gene>
    <name evidence="8" type="primary">XRCC1_1</name>
    <name evidence="8" type="ORF">FJT64_013209</name>
</gene>
<evidence type="ECO:0000256" key="6">
    <source>
        <dbReference type="SAM" id="MobiDB-lite"/>
    </source>
</evidence>
<feature type="region of interest" description="Disordered" evidence="6">
    <location>
        <begin position="436"/>
        <end position="609"/>
    </location>
</feature>
<comment type="caution">
    <text evidence="8">The sequence shown here is derived from an EMBL/GenBank/DDBJ whole genome shotgun (WGS) entry which is preliminary data.</text>
</comment>
<feature type="compositionally biased region" description="Basic and acidic residues" evidence="6">
    <location>
        <begin position="205"/>
        <end position="215"/>
    </location>
</feature>
<dbReference type="Gene3D" id="2.60.120.260">
    <property type="entry name" value="Galactose-binding domain-like"/>
    <property type="match status" value="1"/>
</dbReference>
<sequence length="706" mass="75837">MPDIKISQVMAFSSEDPGFPANNLLCTESYKKWKSKSAGEKEVSVLLKFEKSSEIDAVHIGNEGSAFVEILVGKLGEDVRDFQVLLPTSSFMSPAESRGGTNPGRVRLFDRDKLSAAALGRPWDCARVVCTQPFCRTSPYGLAFVRFRSAEQPEKQAQQTEKQPAQQPVRLGAFTLKPESEDTIRTGGLFNRRAELGAAAGGGTLKRDDRSDRVVPPRRPPTDAASSSSEQAPEPTGHYQLKPETKQRARPETTPVRNGAKAGTSSPSVPAAATRPNAAQNKAEGIPKRPDSTPKGPDTAPKKPDATQKRDQKPTARGAGTGSSAPTSNGAAAGSGDASAAQRPPPNAIYRPYKKLLSGVVFAMSGYQNPRRGDLREQGIKLGATYRPDWGPGCTHLICAFRNTPKFTAVRGKGKIVRGEWLTECAKQRRRLGWRKFATDPADSRQPDSGDELWAEDLRPAPPPDAPQSSAAAPPATGASQTSSAAPDDDEYGGSTDDDIDTDDEIRMFYESKAKESSDGAAKPAPSTTSAPSRPASSPSAPRGTSPQSTATKRPPPSPEAPSKRAASGAYRAPVQVDSDDVYDADTDEDEPKTEAGDGRPDTSALEVPDLPDFLRGRTFLLYGDAMSTEERRQAARAITAFGGKLEQYFGDSVQYVITKDAWDENFDEAASDHPELMFVRPGWLEACARKGKFVPLQPYLVTAAV</sequence>
<comment type="subcellular location">
    <subcellularLocation>
        <location evidence="1">Nucleus</location>
    </subcellularLocation>
</comment>
<evidence type="ECO:0000313" key="8">
    <source>
        <dbReference type="EMBL" id="KAF0288432.1"/>
    </source>
</evidence>
<dbReference type="InterPro" id="IPR008979">
    <property type="entry name" value="Galactose-bd-like_sf"/>
</dbReference>
<dbReference type="PROSITE" id="PS50172">
    <property type="entry name" value="BRCT"/>
    <property type="match status" value="2"/>
</dbReference>
<dbReference type="PANTHER" id="PTHR11370">
    <property type="entry name" value="DNA-REPAIR PROTEIN XRCC1"/>
    <property type="match status" value="1"/>
</dbReference>
<feature type="compositionally biased region" description="Low complexity" evidence="6">
    <location>
        <begin position="467"/>
        <end position="486"/>
    </location>
</feature>
<dbReference type="SMART" id="SM00292">
    <property type="entry name" value="BRCT"/>
    <property type="match status" value="2"/>
</dbReference>
<feature type="compositionally biased region" description="Acidic residues" evidence="6">
    <location>
        <begin position="487"/>
        <end position="504"/>
    </location>
</feature>
<dbReference type="FunFam" id="3.40.50.10190:FF:000008">
    <property type="entry name" value="X-ray repair cross complementing 1"/>
    <property type="match status" value="1"/>
</dbReference>
<keyword evidence="2" id="KW-0677">Repeat</keyword>
<evidence type="ECO:0000256" key="2">
    <source>
        <dbReference type="ARBA" id="ARBA00022737"/>
    </source>
</evidence>
<dbReference type="SUPFAM" id="SSF52113">
    <property type="entry name" value="BRCT domain"/>
    <property type="match status" value="2"/>
</dbReference>
<evidence type="ECO:0000256" key="3">
    <source>
        <dbReference type="ARBA" id="ARBA00022763"/>
    </source>
</evidence>
<dbReference type="OrthoDB" id="25840at2759"/>
<dbReference type="AlphaFoldDB" id="A0A6A4VDH5"/>
<dbReference type="GO" id="GO:0003684">
    <property type="term" value="F:damaged DNA binding"/>
    <property type="evidence" value="ECO:0007669"/>
    <property type="project" value="InterPro"/>
</dbReference>
<evidence type="ECO:0000256" key="4">
    <source>
        <dbReference type="ARBA" id="ARBA00023204"/>
    </source>
</evidence>
<feature type="compositionally biased region" description="Acidic residues" evidence="6">
    <location>
        <begin position="578"/>
        <end position="592"/>
    </location>
</feature>
<keyword evidence="9" id="KW-1185">Reference proteome</keyword>
<evidence type="ECO:0000256" key="1">
    <source>
        <dbReference type="ARBA" id="ARBA00004123"/>
    </source>
</evidence>
<dbReference type="Proteomes" id="UP000440578">
    <property type="component" value="Unassembled WGS sequence"/>
</dbReference>
<dbReference type="InterPro" id="IPR045080">
    <property type="entry name" value="BRCT_XRCC1_rpt1"/>
</dbReference>
<feature type="compositionally biased region" description="Basic and acidic residues" evidence="6">
    <location>
        <begin position="505"/>
        <end position="518"/>
    </location>
</feature>
<feature type="compositionally biased region" description="Low complexity" evidence="6">
    <location>
        <begin position="520"/>
        <end position="547"/>
    </location>
</feature>
<proteinExistence type="predicted"/>
<evidence type="ECO:0000256" key="5">
    <source>
        <dbReference type="ARBA" id="ARBA00023242"/>
    </source>
</evidence>
<dbReference type="PANTHER" id="PTHR11370:SF5">
    <property type="entry name" value="DNA REPAIR PROTEIN XRCC1"/>
    <property type="match status" value="1"/>
</dbReference>
<feature type="region of interest" description="Disordered" evidence="6">
    <location>
        <begin position="200"/>
        <end position="347"/>
    </location>
</feature>
<dbReference type="CDD" id="cd17725">
    <property type="entry name" value="BRCT_XRCC1_rpt1"/>
    <property type="match status" value="1"/>
</dbReference>
<feature type="domain" description="BRCT" evidence="7">
    <location>
        <begin position="610"/>
        <end position="702"/>
    </location>
</feature>
<evidence type="ECO:0000313" key="9">
    <source>
        <dbReference type="Proteomes" id="UP000440578"/>
    </source>
</evidence>
<organism evidence="8 9">
    <name type="scientific">Amphibalanus amphitrite</name>
    <name type="common">Striped barnacle</name>
    <name type="synonym">Balanus amphitrite</name>
    <dbReference type="NCBI Taxonomy" id="1232801"/>
    <lineage>
        <taxon>Eukaryota</taxon>
        <taxon>Metazoa</taxon>
        <taxon>Ecdysozoa</taxon>
        <taxon>Arthropoda</taxon>
        <taxon>Crustacea</taxon>
        <taxon>Multicrustacea</taxon>
        <taxon>Cirripedia</taxon>
        <taxon>Thoracica</taxon>
        <taxon>Thoracicalcarea</taxon>
        <taxon>Balanomorpha</taxon>
        <taxon>Balanoidea</taxon>
        <taxon>Balanidae</taxon>
        <taxon>Amphibalaninae</taxon>
        <taxon>Amphibalanus</taxon>
    </lineage>
</organism>
<name>A0A6A4VDH5_AMPAM</name>
<feature type="compositionally biased region" description="Basic and acidic residues" evidence="6">
    <location>
        <begin position="300"/>
        <end position="314"/>
    </location>
</feature>
<keyword evidence="4" id="KW-0234">DNA repair</keyword>
<dbReference type="EMBL" id="VIIS01002113">
    <property type="protein sequence ID" value="KAF0288432.1"/>
    <property type="molecule type" value="Genomic_DNA"/>
</dbReference>
<dbReference type="FunFam" id="2.60.120.260:FF:000025">
    <property type="entry name" value="DNA repair protein XRCC1 isoform X1"/>
    <property type="match status" value="1"/>
</dbReference>
<dbReference type="Pfam" id="PF00533">
    <property type="entry name" value="BRCT"/>
    <property type="match status" value="2"/>
</dbReference>
<dbReference type="GO" id="GO:0000012">
    <property type="term" value="P:single strand break repair"/>
    <property type="evidence" value="ECO:0007669"/>
    <property type="project" value="InterPro"/>
</dbReference>
<feature type="compositionally biased region" description="Basic and acidic residues" evidence="6">
    <location>
        <begin position="241"/>
        <end position="251"/>
    </location>
</feature>
<accession>A0A6A4VDH5</accession>
<dbReference type="InterPro" id="IPR036420">
    <property type="entry name" value="BRCT_dom_sf"/>
</dbReference>
<reference evidence="8 9" key="1">
    <citation type="submission" date="2019-07" db="EMBL/GenBank/DDBJ databases">
        <title>Draft genome assembly of a fouling barnacle, Amphibalanus amphitrite (Darwin, 1854): The first reference genome for Thecostraca.</title>
        <authorList>
            <person name="Kim W."/>
        </authorList>
    </citation>
    <scope>NUCLEOTIDE SEQUENCE [LARGE SCALE GENOMIC DNA]</scope>
    <source>
        <strain evidence="8">SNU_AA5</strain>
        <tissue evidence="8">Soma without cirri and trophi</tissue>
    </source>
</reference>
<keyword evidence="5" id="KW-0539">Nucleus</keyword>